<protein>
    <recommendedName>
        <fullName evidence="2">histidine kinase</fullName>
        <ecNumber evidence="2">2.7.13.3</ecNumber>
    </recommendedName>
</protein>
<accession>A0ABX1K948</accession>
<evidence type="ECO:0000256" key="2">
    <source>
        <dbReference type="ARBA" id="ARBA00012438"/>
    </source>
</evidence>
<keyword evidence="5" id="KW-0547">Nucleotide-binding</keyword>
<evidence type="ECO:0000313" key="13">
    <source>
        <dbReference type="Proteomes" id="UP001429745"/>
    </source>
</evidence>
<feature type="transmembrane region" description="Helical" evidence="9">
    <location>
        <begin position="134"/>
        <end position="155"/>
    </location>
</feature>
<dbReference type="Gene3D" id="3.30.565.10">
    <property type="entry name" value="Histidine kinase-like ATPase, C-terminal domain"/>
    <property type="match status" value="1"/>
</dbReference>
<organism evidence="12 13">
    <name type="scientific">Microbacterium salsuginis</name>
    <dbReference type="NCBI Taxonomy" id="2722803"/>
    <lineage>
        <taxon>Bacteria</taxon>
        <taxon>Bacillati</taxon>
        <taxon>Actinomycetota</taxon>
        <taxon>Actinomycetes</taxon>
        <taxon>Micrococcales</taxon>
        <taxon>Microbacteriaceae</taxon>
        <taxon>Microbacterium</taxon>
    </lineage>
</organism>
<keyword evidence="8" id="KW-0902">Two-component regulatory system</keyword>
<dbReference type="PANTHER" id="PTHR24421:SF10">
    <property type="entry name" value="NITRATE_NITRITE SENSOR PROTEIN NARQ"/>
    <property type="match status" value="1"/>
</dbReference>
<feature type="domain" description="Signal transduction histidine kinase subgroup 3 dimerisation and phosphoacceptor" evidence="10">
    <location>
        <begin position="190"/>
        <end position="255"/>
    </location>
</feature>
<feature type="transmembrane region" description="Helical" evidence="9">
    <location>
        <begin position="18"/>
        <end position="40"/>
    </location>
</feature>
<proteinExistence type="predicted"/>
<keyword evidence="4" id="KW-0808">Transferase</keyword>
<comment type="caution">
    <text evidence="12">The sequence shown here is derived from an EMBL/GenBank/DDBJ whole genome shotgun (WGS) entry which is preliminary data.</text>
</comment>
<gene>
    <name evidence="12" type="ORF">HF576_01470</name>
</gene>
<keyword evidence="3" id="KW-0597">Phosphoprotein</keyword>
<dbReference type="InterPro" id="IPR055558">
    <property type="entry name" value="DUF7134"/>
</dbReference>
<keyword evidence="7" id="KW-0067">ATP-binding</keyword>
<dbReference type="SUPFAM" id="SSF55874">
    <property type="entry name" value="ATPase domain of HSP90 chaperone/DNA topoisomerase II/histidine kinase"/>
    <property type="match status" value="1"/>
</dbReference>
<dbReference type="EC" id="2.7.13.3" evidence="2"/>
<evidence type="ECO:0000256" key="8">
    <source>
        <dbReference type="ARBA" id="ARBA00023012"/>
    </source>
</evidence>
<dbReference type="PANTHER" id="PTHR24421">
    <property type="entry name" value="NITRATE/NITRITE SENSOR PROTEIN NARX-RELATED"/>
    <property type="match status" value="1"/>
</dbReference>
<keyword evidence="6 12" id="KW-0418">Kinase</keyword>
<evidence type="ECO:0000256" key="6">
    <source>
        <dbReference type="ARBA" id="ARBA00022777"/>
    </source>
</evidence>
<dbReference type="Proteomes" id="UP001429745">
    <property type="component" value="Unassembled WGS sequence"/>
</dbReference>
<dbReference type="RefSeq" id="WP_168911009.1">
    <property type="nucleotide sequence ID" value="NZ_JABACI010000001.1"/>
</dbReference>
<keyword evidence="9" id="KW-1133">Transmembrane helix</keyword>
<evidence type="ECO:0000313" key="12">
    <source>
        <dbReference type="EMBL" id="NLP82508.1"/>
    </source>
</evidence>
<evidence type="ECO:0000256" key="3">
    <source>
        <dbReference type="ARBA" id="ARBA00022553"/>
    </source>
</evidence>
<feature type="transmembrane region" description="Helical" evidence="9">
    <location>
        <begin position="68"/>
        <end position="84"/>
    </location>
</feature>
<feature type="transmembrane region" description="Helical" evidence="9">
    <location>
        <begin position="105"/>
        <end position="128"/>
    </location>
</feature>
<feature type="domain" description="DUF7134" evidence="11">
    <location>
        <begin position="17"/>
        <end position="162"/>
    </location>
</feature>
<evidence type="ECO:0000256" key="5">
    <source>
        <dbReference type="ARBA" id="ARBA00022741"/>
    </source>
</evidence>
<keyword evidence="9" id="KW-0812">Transmembrane</keyword>
<dbReference type="InterPro" id="IPR050482">
    <property type="entry name" value="Sensor_HK_TwoCompSys"/>
</dbReference>
<feature type="transmembrane region" description="Helical" evidence="9">
    <location>
        <begin position="47"/>
        <end position="62"/>
    </location>
</feature>
<evidence type="ECO:0000256" key="7">
    <source>
        <dbReference type="ARBA" id="ARBA00022840"/>
    </source>
</evidence>
<sequence>MIDDDRGLRRSETGPAPWVLDVLLGIGVALTVSLVIAADISRDQPDGWAYLWAVGLGALMLVRRRYPVVVVVLSVVALIAYYAAGNPPIGVAVPLAAAVFSAAEYGRIGAAIIASATVMTISVVYRLVNDQDPAFVVGYDLPGHALLLAGAVALGDSVRSRRVLRRQAAKIAELTAERYAREAEQRVLAERLAIARELHDSVGHALTVITLHTQVVEDALGLDDAEVRRSLKAIADTTDATFTDLRRTVASLRRDGVASRALLRIADLEAAANPARQAGLDVQLRVDLRSTPSPTVEAAVFRIVQESITNVVRHADATRVDVDVHESEDGMIIVNIVDDGRRAPQAPSVAAADAASRRRGSTIPTSCSWTSACRSWTASRRPA</sequence>
<evidence type="ECO:0000259" key="10">
    <source>
        <dbReference type="Pfam" id="PF07730"/>
    </source>
</evidence>
<dbReference type="Pfam" id="PF23539">
    <property type="entry name" value="DUF7134"/>
    <property type="match status" value="1"/>
</dbReference>
<evidence type="ECO:0000256" key="4">
    <source>
        <dbReference type="ARBA" id="ARBA00022679"/>
    </source>
</evidence>
<dbReference type="InterPro" id="IPR011712">
    <property type="entry name" value="Sig_transdc_His_kin_sub3_dim/P"/>
</dbReference>
<evidence type="ECO:0000259" key="11">
    <source>
        <dbReference type="Pfam" id="PF23539"/>
    </source>
</evidence>
<keyword evidence="13" id="KW-1185">Reference proteome</keyword>
<reference evidence="12 13" key="1">
    <citation type="submission" date="2020-04" db="EMBL/GenBank/DDBJ databases">
        <title>CFH 90308 Microbacterium sp.</title>
        <authorList>
            <person name="Nie G."/>
            <person name="Ming H."/>
            <person name="Xia T."/>
        </authorList>
    </citation>
    <scope>NUCLEOTIDE SEQUENCE [LARGE SCALE GENOMIC DNA]</scope>
    <source>
        <strain evidence="12 13">CFH 90308</strain>
    </source>
</reference>
<evidence type="ECO:0000256" key="1">
    <source>
        <dbReference type="ARBA" id="ARBA00000085"/>
    </source>
</evidence>
<keyword evidence="9" id="KW-0472">Membrane</keyword>
<dbReference type="InterPro" id="IPR036890">
    <property type="entry name" value="HATPase_C_sf"/>
</dbReference>
<dbReference type="Gene3D" id="1.20.5.1930">
    <property type="match status" value="1"/>
</dbReference>
<dbReference type="Pfam" id="PF07730">
    <property type="entry name" value="HisKA_3"/>
    <property type="match status" value="1"/>
</dbReference>
<comment type="catalytic activity">
    <reaction evidence="1">
        <text>ATP + protein L-histidine = ADP + protein N-phospho-L-histidine.</text>
        <dbReference type="EC" id="2.7.13.3"/>
    </reaction>
</comment>
<evidence type="ECO:0000256" key="9">
    <source>
        <dbReference type="SAM" id="Phobius"/>
    </source>
</evidence>
<dbReference type="EMBL" id="JABACI010000001">
    <property type="protein sequence ID" value="NLP82508.1"/>
    <property type="molecule type" value="Genomic_DNA"/>
</dbReference>
<dbReference type="GO" id="GO:0016301">
    <property type="term" value="F:kinase activity"/>
    <property type="evidence" value="ECO:0007669"/>
    <property type="project" value="UniProtKB-KW"/>
</dbReference>
<name>A0ABX1K948_9MICO</name>